<dbReference type="EMBL" id="CP103840">
    <property type="protein sequence ID" value="WOB27721.1"/>
    <property type="molecule type" value="Genomic_DNA"/>
</dbReference>
<reference evidence="1 2" key="1">
    <citation type="submission" date="2022-08" db="EMBL/GenBank/DDBJ databases">
        <title>Whole genome sequencing-based tracing of a 2022 introduction and outbreak of Xanthomonas hortorum pv. pelargonii.</title>
        <authorList>
            <person name="Iruegas-Bocardo F."/>
            <person name="Weisberg A.K."/>
            <person name="Riutta E.R."/>
            <person name="Kilday K."/>
            <person name="Bonkowski J.C."/>
            <person name="Creswell T."/>
            <person name="Daughtrey M.L."/>
            <person name="Rane K."/>
            <person name="Grunwald N.J."/>
            <person name="Chang J.H."/>
            <person name="Putnam M.L."/>
        </authorList>
    </citation>
    <scope>NUCLEOTIDE SEQUENCE [LARGE SCALE GENOMIC DNA]</scope>
    <source>
        <strain evidence="1 2">22-325</strain>
    </source>
</reference>
<proteinExistence type="predicted"/>
<accession>A0ABZ0DBR3</accession>
<protein>
    <submittedName>
        <fullName evidence="1">DUF4238 domain-containing protein</fullName>
    </submittedName>
</protein>
<dbReference type="GeneID" id="95583662"/>
<name>A0ABZ0DBR3_9XANT</name>
<sequence>MISLLNKQFQGTMKKNLPSHSEALIRELEPSVPDDHARNLASVWDEIVHRIIESMLDDQSENQHPELHINVRADMIHHIAKLTHFITMKVVEDRVAGRGILEIDPEVEQSICFSPEGTTKIMTTAQIFHERFWKKMMETRWLPKSKRAIENDSSPPQAKALAVKPVQTQHYISRWLIRDHWAQKDKAIRWRRNGQRWSRSSIGFGTWGHRQRLWSDRLEAYFSLLEGDAKGPINKLLCIEPLNPPQQQAFVAFLIIHILRNPSHIENLRSGTRTVVDAWASDAGMSTEEAASKAFDGIFSNHDIYKIYAAPLLESRWTIVSSKTPIFVMPDSFCATGMTTQGLRFVVPISPFKCFVTLPITEQEKRIVPYQYAANESIAMLLASLLAASAKKDFLAHPDLEHAPRQSELSLEQVLISLQATVLNKNPHF</sequence>
<keyword evidence="2" id="KW-1185">Reference proteome</keyword>
<evidence type="ECO:0000313" key="2">
    <source>
        <dbReference type="Proteomes" id="UP001304534"/>
    </source>
</evidence>
<organism evidence="1 2">
    <name type="scientific">Xanthomonas dyei</name>
    <dbReference type="NCBI Taxonomy" id="743699"/>
    <lineage>
        <taxon>Bacteria</taxon>
        <taxon>Pseudomonadati</taxon>
        <taxon>Pseudomonadota</taxon>
        <taxon>Gammaproteobacteria</taxon>
        <taxon>Lysobacterales</taxon>
        <taxon>Lysobacteraceae</taxon>
        <taxon>Xanthomonas</taxon>
    </lineage>
</organism>
<gene>
    <name evidence="1" type="ORF">NYR99_07280</name>
</gene>
<dbReference type="RefSeq" id="WP_316691552.1">
    <property type="nucleotide sequence ID" value="NZ_CP103837.1"/>
</dbReference>
<evidence type="ECO:0000313" key="1">
    <source>
        <dbReference type="EMBL" id="WOB27721.1"/>
    </source>
</evidence>
<dbReference type="Proteomes" id="UP001304534">
    <property type="component" value="Chromosome"/>
</dbReference>